<comment type="similarity">
    <text evidence="2">Belongs to the PhoU family.</text>
</comment>
<protein>
    <recommendedName>
        <fullName evidence="2">Phosphate-specific transport system accessory protein PhoU</fullName>
    </recommendedName>
</protein>
<evidence type="ECO:0000313" key="5">
    <source>
        <dbReference type="Proteomes" id="UP001596337"/>
    </source>
</evidence>
<dbReference type="PANTHER" id="PTHR42930:SF3">
    <property type="entry name" value="PHOSPHATE-SPECIFIC TRANSPORT SYSTEM ACCESSORY PROTEIN PHOU"/>
    <property type="match status" value="1"/>
</dbReference>
<proteinExistence type="inferred from homology"/>
<feature type="domain" description="PhoU" evidence="3">
    <location>
        <begin position="18"/>
        <end position="102"/>
    </location>
</feature>
<accession>A0ABW2C2H7</accession>
<evidence type="ECO:0000313" key="4">
    <source>
        <dbReference type="EMBL" id="MFC6869064.1"/>
    </source>
</evidence>
<dbReference type="PANTHER" id="PTHR42930">
    <property type="entry name" value="PHOSPHATE-SPECIFIC TRANSPORT SYSTEM ACCESSORY PROTEIN PHOU"/>
    <property type="match status" value="1"/>
</dbReference>
<dbReference type="SUPFAM" id="SSF109755">
    <property type="entry name" value="PhoU-like"/>
    <property type="match status" value="1"/>
</dbReference>
<dbReference type="InterPro" id="IPR038078">
    <property type="entry name" value="PhoU-like_sf"/>
</dbReference>
<dbReference type="RefSeq" id="WP_345393233.1">
    <property type="nucleotide sequence ID" value="NZ_BAABLA010000018.1"/>
</dbReference>
<keyword evidence="2" id="KW-0813">Transport</keyword>
<feature type="domain" description="PhoU" evidence="3">
    <location>
        <begin position="123"/>
        <end position="202"/>
    </location>
</feature>
<evidence type="ECO:0000256" key="2">
    <source>
        <dbReference type="PIRNR" id="PIRNR003107"/>
    </source>
</evidence>
<dbReference type="Proteomes" id="UP001596337">
    <property type="component" value="Unassembled WGS sequence"/>
</dbReference>
<evidence type="ECO:0000259" key="3">
    <source>
        <dbReference type="Pfam" id="PF01895"/>
    </source>
</evidence>
<dbReference type="Pfam" id="PF01895">
    <property type="entry name" value="PhoU"/>
    <property type="match status" value="2"/>
</dbReference>
<keyword evidence="2" id="KW-0963">Cytoplasm</keyword>
<keyword evidence="5" id="KW-1185">Reference proteome</keyword>
<comment type="function">
    <text evidence="2">Plays a role in the regulation of phosphate uptake.</text>
</comment>
<comment type="subcellular location">
    <subcellularLocation>
        <location evidence="2">Cytoplasm</location>
    </subcellularLocation>
</comment>
<reference evidence="5" key="1">
    <citation type="journal article" date="2019" name="Int. J. Syst. Evol. Microbiol.">
        <title>The Global Catalogue of Microorganisms (GCM) 10K type strain sequencing project: providing services to taxonomists for standard genome sequencing and annotation.</title>
        <authorList>
            <consortium name="The Broad Institute Genomics Platform"/>
            <consortium name="The Broad Institute Genome Sequencing Center for Infectious Disease"/>
            <person name="Wu L."/>
            <person name="Ma J."/>
        </authorList>
    </citation>
    <scope>NUCLEOTIDE SEQUENCE [LARGE SCALE GENOMIC DNA]</scope>
    <source>
        <strain evidence="5">KCTC 32255</strain>
    </source>
</reference>
<dbReference type="PIRSF" id="PIRSF003107">
    <property type="entry name" value="PhoU"/>
    <property type="match status" value="1"/>
</dbReference>
<dbReference type="Gene3D" id="1.20.58.220">
    <property type="entry name" value="Phosphate transport system protein phou homolog 2, domain 2"/>
    <property type="match status" value="1"/>
</dbReference>
<evidence type="ECO:0000256" key="1">
    <source>
        <dbReference type="ARBA" id="ARBA00022592"/>
    </source>
</evidence>
<sequence length="221" mass="24390">MRDVYQHDIAEFAARLDDLAEMARWEMRKATCALLEDDVALARAVNADRRAVTELHHRIDEHAIALLARQQPVASDLRTIVAGLRMSADLERMGVLADHVAALALVDGPRPIVPAELRPTVQAMARVADRMAQRVCSALVNRSVADAEQVIAYDDEMDRLLTDLHRHLLSGELPSATAMNLTLLGRYYERFADHTVSLAKRVAFLIGARRYSTAATTGALG</sequence>
<gene>
    <name evidence="4" type="primary">phoU</name>
    <name evidence="4" type="ORF">ACFQGD_18120</name>
</gene>
<comment type="caution">
    <text evidence="4">The sequence shown here is derived from an EMBL/GenBank/DDBJ whole genome shotgun (WGS) entry which is preliminary data.</text>
</comment>
<dbReference type="EMBL" id="JBHSXX010000001">
    <property type="protein sequence ID" value="MFC6869064.1"/>
    <property type="molecule type" value="Genomic_DNA"/>
</dbReference>
<dbReference type="InterPro" id="IPR026022">
    <property type="entry name" value="PhoU_dom"/>
</dbReference>
<name>A0ABW2C2H7_9PSEU</name>
<organism evidence="4 5">
    <name type="scientific">Haloechinothrix salitolerans</name>
    <dbReference type="NCBI Taxonomy" id="926830"/>
    <lineage>
        <taxon>Bacteria</taxon>
        <taxon>Bacillati</taxon>
        <taxon>Actinomycetota</taxon>
        <taxon>Actinomycetes</taxon>
        <taxon>Pseudonocardiales</taxon>
        <taxon>Pseudonocardiaceae</taxon>
        <taxon>Haloechinothrix</taxon>
    </lineage>
</organism>
<keyword evidence="1 2" id="KW-0592">Phosphate transport</keyword>
<dbReference type="NCBIfam" id="TIGR02135">
    <property type="entry name" value="phoU_full"/>
    <property type="match status" value="1"/>
</dbReference>
<dbReference type="InterPro" id="IPR028366">
    <property type="entry name" value="PhoU"/>
</dbReference>
<comment type="subunit">
    <text evidence="2">Homodimer.</text>
</comment>